<evidence type="ECO:0000313" key="1">
    <source>
        <dbReference type="EMBL" id="SDY05032.1"/>
    </source>
</evidence>
<dbReference type="EMBL" id="FNNI01000010">
    <property type="protein sequence ID" value="SDY05032.1"/>
    <property type="molecule type" value="Genomic_DNA"/>
</dbReference>
<accession>A0A1H3GNX5</accession>
<protein>
    <submittedName>
        <fullName evidence="1">Uncharacterized protein</fullName>
    </submittedName>
</protein>
<dbReference type="STRING" id="574349.SAMN05443545_11011"/>
<dbReference type="Proteomes" id="UP000198500">
    <property type="component" value="Unassembled WGS sequence"/>
</dbReference>
<dbReference type="AlphaFoldDB" id="A0A1H3GNX5"/>
<proteinExistence type="predicted"/>
<keyword evidence="2" id="KW-1185">Reference proteome</keyword>
<gene>
    <name evidence="1" type="ORF">SAMN05443545_11011</name>
</gene>
<name>A0A1H3GNX5_9GAMM</name>
<sequence>MTAIDPKRKFDEERPMTAPQRLLSVGVVGQTAALWCRLTTHLPITTNSGEDI</sequence>
<reference evidence="1 2" key="1">
    <citation type="submission" date="2016-10" db="EMBL/GenBank/DDBJ databases">
        <authorList>
            <person name="de Groot N.N."/>
        </authorList>
    </citation>
    <scope>NUCLEOTIDE SEQUENCE [LARGE SCALE GENOMIC DNA]</scope>
    <source>
        <strain evidence="1 2">DSM 19219</strain>
    </source>
</reference>
<organism evidence="1 2">
    <name type="scientific">Aidingimonas halophila</name>
    <dbReference type="NCBI Taxonomy" id="574349"/>
    <lineage>
        <taxon>Bacteria</taxon>
        <taxon>Pseudomonadati</taxon>
        <taxon>Pseudomonadota</taxon>
        <taxon>Gammaproteobacteria</taxon>
        <taxon>Oceanospirillales</taxon>
        <taxon>Halomonadaceae</taxon>
        <taxon>Aidingimonas</taxon>
    </lineage>
</organism>
<evidence type="ECO:0000313" key="2">
    <source>
        <dbReference type="Proteomes" id="UP000198500"/>
    </source>
</evidence>